<feature type="region of interest" description="Disordered" evidence="1">
    <location>
        <begin position="98"/>
        <end position="131"/>
    </location>
</feature>
<sequence>MGERAFFFQAPLQEEYRGMTVRALPKTVKMYSPAFAGNTVAIFLLKTESAKRKLQFKCTQDKIVVLRVHISMPMKLLKCIRRFLISLRKQKKKLDGKFSLPVLTPNPPQQGSPVLDKHKGGAEAASCESSAGDPAHSLVICASTHEGAASRDEQGHAAAAARFLPACACGRGSGLSGSSSDSHQRDDVHTLTLLKAG</sequence>
<evidence type="ECO:0000313" key="3">
    <source>
        <dbReference type="Proteomes" id="UP000296049"/>
    </source>
</evidence>
<proteinExistence type="predicted"/>
<gene>
    <name evidence="2" type="ORF">Anapl_01580</name>
</gene>
<keyword evidence="3" id="KW-1185">Reference proteome</keyword>
<evidence type="ECO:0000256" key="1">
    <source>
        <dbReference type="SAM" id="MobiDB-lite"/>
    </source>
</evidence>
<dbReference type="AlphaFoldDB" id="R0JYN9"/>
<dbReference type="EMBL" id="KB742931">
    <property type="protein sequence ID" value="EOB02726.1"/>
    <property type="molecule type" value="Genomic_DNA"/>
</dbReference>
<evidence type="ECO:0000313" key="2">
    <source>
        <dbReference type="EMBL" id="EOB02726.1"/>
    </source>
</evidence>
<feature type="compositionally biased region" description="Low complexity" evidence="1">
    <location>
        <begin position="122"/>
        <end position="131"/>
    </location>
</feature>
<accession>R0JYN9</accession>
<name>R0JYN9_ANAPL</name>
<reference evidence="3" key="1">
    <citation type="journal article" date="2013" name="Nat. Genet.">
        <title>The duck genome and transcriptome provide insight into an avian influenza virus reservoir species.</title>
        <authorList>
            <person name="Huang Y."/>
            <person name="Li Y."/>
            <person name="Burt D.W."/>
            <person name="Chen H."/>
            <person name="Zhang Y."/>
            <person name="Qian W."/>
            <person name="Kim H."/>
            <person name="Gan S."/>
            <person name="Zhao Y."/>
            <person name="Li J."/>
            <person name="Yi K."/>
            <person name="Feng H."/>
            <person name="Zhu P."/>
            <person name="Li B."/>
            <person name="Liu Q."/>
            <person name="Fairley S."/>
            <person name="Magor K.E."/>
            <person name="Du Z."/>
            <person name="Hu X."/>
            <person name="Goodman L."/>
            <person name="Tafer H."/>
            <person name="Vignal A."/>
            <person name="Lee T."/>
            <person name="Kim K.W."/>
            <person name="Sheng Z."/>
            <person name="An Y."/>
            <person name="Searle S."/>
            <person name="Herrero J."/>
            <person name="Groenen M.A."/>
            <person name="Crooijmans R.P."/>
            <person name="Faraut T."/>
            <person name="Cai Q."/>
            <person name="Webster R.G."/>
            <person name="Aldridge J.R."/>
            <person name="Warren W.C."/>
            <person name="Bartschat S."/>
            <person name="Kehr S."/>
            <person name="Marz M."/>
            <person name="Stadler P.F."/>
            <person name="Smith J."/>
            <person name="Kraus R.H."/>
            <person name="Zhao Y."/>
            <person name="Ren L."/>
            <person name="Fei J."/>
            <person name="Morisson M."/>
            <person name="Kaiser P."/>
            <person name="Griffin D.K."/>
            <person name="Rao M."/>
            <person name="Pitel F."/>
            <person name="Wang J."/>
            <person name="Li N."/>
        </authorList>
    </citation>
    <scope>NUCLEOTIDE SEQUENCE [LARGE SCALE GENOMIC DNA]</scope>
</reference>
<dbReference type="Proteomes" id="UP000296049">
    <property type="component" value="Unassembled WGS sequence"/>
</dbReference>
<protein>
    <submittedName>
        <fullName evidence="2">Uncharacterized protein</fullName>
    </submittedName>
</protein>
<feature type="region of interest" description="Disordered" evidence="1">
    <location>
        <begin position="175"/>
        <end position="197"/>
    </location>
</feature>
<organism evidence="2 3">
    <name type="scientific">Anas platyrhynchos</name>
    <name type="common">Mallard</name>
    <name type="synonym">Anas boschas</name>
    <dbReference type="NCBI Taxonomy" id="8839"/>
    <lineage>
        <taxon>Eukaryota</taxon>
        <taxon>Metazoa</taxon>
        <taxon>Chordata</taxon>
        <taxon>Craniata</taxon>
        <taxon>Vertebrata</taxon>
        <taxon>Euteleostomi</taxon>
        <taxon>Archelosauria</taxon>
        <taxon>Archosauria</taxon>
        <taxon>Dinosauria</taxon>
        <taxon>Saurischia</taxon>
        <taxon>Theropoda</taxon>
        <taxon>Coelurosauria</taxon>
        <taxon>Aves</taxon>
        <taxon>Neognathae</taxon>
        <taxon>Galloanserae</taxon>
        <taxon>Anseriformes</taxon>
        <taxon>Anatidae</taxon>
        <taxon>Anatinae</taxon>
        <taxon>Anas</taxon>
    </lineage>
</organism>